<keyword evidence="5" id="KW-1185">Reference proteome</keyword>
<dbReference type="InterPro" id="IPR008756">
    <property type="entry name" value="Peptidase_M56"/>
</dbReference>
<comment type="caution">
    <text evidence="4">The sequence shown here is derived from an EMBL/GenBank/DDBJ whole genome shotgun (WGS) entry which is preliminary data.</text>
</comment>
<accession>A0A4R5DTI1</accession>
<feature type="transmembrane region" description="Helical" evidence="2">
    <location>
        <begin position="54"/>
        <end position="72"/>
    </location>
</feature>
<dbReference type="PANTHER" id="PTHR34978">
    <property type="entry name" value="POSSIBLE SENSOR-TRANSDUCER PROTEIN BLAR"/>
    <property type="match status" value="1"/>
</dbReference>
<feature type="compositionally biased region" description="Basic and acidic residues" evidence="1">
    <location>
        <begin position="447"/>
        <end position="467"/>
    </location>
</feature>
<feature type="transmembrane region" description="Helical" evidence="2">
    <location>
        <begin position="123"/>
        <end position="148"/>
    </location>
</feature>
<reference evidence="4 5" key="1">
    <citation type="submission" date="2019-03" db="EMBL/GenBank/DDBJ databases">
        <title>Dyadobacter AR-3-6 sp. nov., isolated from arctic soil.</title>
        <authorList>
            <person name="Chaudhary D.K."/>
        </authorList>
    </citation>
    <scope>NUCLEOTIDE SEQUENCE [LARGE SCALE GENOMIC DNA]</scope>
    <source>
        <strain evidence="4 5">AR-3-6</strain>
    </source>
</reference>
<evidence type="ECO:0000313" key="5">
    <source>
        <dbReference type="Proteomes" id="UP000294850"/>
    </source>
</evidence>
<dbReference type="CDD" id="cd07341">
    <property type="entry name" value="M56_BlaR1_MecR1_like"/>
    <property type="match status" value="1"/>
</dbReference>
<keyword evidence="2" id="KW-1133">Transmembrane helix</keyword>
<dbReference type="Pfam" id="PF05569">
    <property type="entry name" value="Peptidase_M56"/>
    <property type="match status" value="1"/>
</dbReference>
<protein>
    <submittedName>
        <fullName evidence="4">Peptidase M56 BlaR1</fullName>
    </submittedName>
</protein>
<evidence type="ECO:0000256" key="2">
    <source>
        <dbReference type="SAM" id="Phobius"/>
    </source>
</evidence>
<feature type="domain" description="Peptidase M56" evidence="3">
    <location>
        <begin position="60"/>
        <end position="312"/>
    </location>
</feature>
<proteinExistence type="predicted"/>
<evidence type="ECO:0000259" key="3">
    <source>
        <dbReference type="Pfam" id="PF05569"/>
    </source>
</evidence>
<name>A0A4R5DTI1_9BACT</name>
<keyword evidence="2" id="KW-0472">Membrane</keyword>
<feature type="region of interest" description="Disordered" evidence="1">
    <location>
        <begin position="437"/>
        <end position="467"/>
    </location>
</feature>
<dbReference type="Proteomes" id="UP000294850">
    <property type="component" value="Unassembled WGS sequence"/>
</dbReference>
<dbReference type="Gene3D" id="3.30.2010.10">
    <property type="entry name" value="Metalloproteases ('zincins'), catalytic domain"/>
    <property type="match status" value="1"/>
</dbReference>
<dbReference type="InterPro" id="IPR052173">
    <property type="entry name" value="Beta-lactam_resp_regulator"/>
</dbReference>
<gene>
    <name evidence="4" type="ORF">E0F88_12875</name>
</gene>
<dbReference type="AlphaFoldDB" id="A0A4R5DTI1"/>
<evidence type="ECO:0000313" key="4">
    <source>
        <dbReference type="EMBL" id="TDE15401.1"/>
    </source>
</evidence>
<organism evidence="4 5">
    <name type="scientific">Dyadobacter psychrotolerans</name>
    <dbReference type="NCBI Taxonomy" id="2541721"/>
    <lineage>
        <taxon>Bacteria</taxon>
        <taxon>Pseudomonadati</taxon>
        <taxon>Bacteroidota</taxon>
        <taxon>Cytophagia</taxon>
        <taxon>Cytophagales</taxon>
        <taxon>Spirosomataceae</taxon>
        <taxon>Dyadobacter</taxon>
    </lineage>
</organism>
<feature type="transmembrane region" description="Helical" evidence="2">
    <location>
        <begin position="20"/>
        <end position="42"/>
    </location>
</feature>
<dbReference type="PANTHER" id="PTHR34978:SF3">
    <property type="entry name" value="SLR0241 PROTEIN"/>
    <property type="match status" value="1"/>
</dbReference>
<dbReference type="OrthoDB" id="15218at2"/>
<sequence length="643" mass="73055">MNFISFNLPLSQEVIQTFSWTLVHSLWQGLVLAVASGALLLVSRKSRPALRYNLLSALLLLFLVANAFTFWYEYRLLTSEKETGDFIQTAVTSDAAQQGSVTKIQQVTGNQIAFLLDFCSKNAVIIVSVWLIFFLLKSVKATAGLFYIHKLRNDGIRSVDFRWQETANVLAEKLGISSRISLVESELVTVPAVTGFLKPIILVPIGFLVSLPFSQVEAILLHELAHVRRQDYLVNLFQSFAENIFFFNPAVLWISSLIRQEREHCCDDLAIAVMQNKTSFVNALVVFQEYKLSRPAQALAFAGRRNHLLDRIKRIIYNNNKQLNAMEKLFVTISLITVTALSVAFSPPSEPVIKPVVSEDYQMPAKMEPTEVRSLPVVCLDTLPKITKTKTSESSVRTVNITTNTVSYDFVIKDGEMTELKIDGKSIPENEIKNYESELKSSLQEADAEREKSEKQREEAGKQRAEAEVMRKHAEKIRSNADQIRVQADQQRKQAEEIRRQADLVRIDAEKQRKEADVFRGEADKYRKEAAKFREQAEVVRKQADVIRKEAEVTRKEAEKTREVYEKLQADLISDMISEGIIKSKDGLSYKLSNDEFIVNGVKQSAEVGKRFIKKFVKEEGVEMVYNWKGRTGYTVTGTIRSK</sequence>
<dbReference type="RefSeq" id="WP_131958664.1">
    <property type="nucleotide sequence ID" value="NZ_SMFL01000004.1"/>
</dbReference>
<evidence type="ECO:0000256" key="1">
    <source>
        <dbReference type="SAM" id="MobiDB-lite"/>
    </source>
</evidence>
<keyword evidence="2" id="KW-0812">Transmembrane</keyword>
<dbReference type="EMBL" id="SMFL01000004">
    <property type="protein sequence ID" value="TDE15401.1"/>
    <property type="molecule type" value="Genomic_DNA"/>
</dbReference>